<organism evidence="5 6">
    <name type="scientific">Occultella aeris</name>
    <dbReference type="NCBI Taxonomy" id="2761496"/>
    <lineage>
        <taxon>Bacteria</taxon>
        <taxon>Bacillati</taxon>
        <taxon>Actinomycetota</taxon>
        <taxon>Actinomycetes</taxon>
        <taxon>Micrococcales</taxon>
        <taxon>Ruaniaceae</taxon>
        <taxon>Occultella</taxon>
    </lineage>
</organism>
<dbReference type="CDD" id="cd03794">
    <property type="entry name" value="GT4_WbuB-like"/>
    <property type="match status" value="1"/>
</dbReference>
<dbReference type="GO" id="GO:0016758">
    <property type="term" value="F:hexosyltransferase activity"/>
    <property type="evidence" value="ECO:0007669"/>
    <property type="project" value="TreeGrafter"/>
</dbReference>
<evidence type="ECO:0000259" key="4">
    <source>
        <dbReference type="Pfam" id="PF13579"/>
    </source>
</evidence>
<evidence type="ECO:0000256" key="1">
    <source>
        <dbReference type="ARBA" id="ARBA00021292"/>
    </source>
</evidence>
<dbReference type="RefSeq" id="WP_156741071.1">
    <property type="nucleotide sequence ID" value="NZ_CACRYJ010000032.1"/>
</dbReference>
<dbReference type="PANTHER" id="PTHR45947">
    <property type="entry name" value="SULFOQUINOVOSYL TRANSFERASE SQD2"/>
    <property type="match status" value="1"/>
</dbReference>
<dbReference type="InterPro" id="IPR050194">
    <property type="entry name" value="Glycosyltransferase_grp1"/>
</dbReference>
<dbReference type="Pfam" id="PF13579">
    <property type="entry name" value="Glyco_trans_4_4"/>
    <property type="match status" value="1"/>
</dbReference>
<gene>
    <name evidence="5" type="ORF">HALOF300_02306</name>
</gene>
<dbReference type="Pfam" id="PF13692">
    <property type="entry name" value="Glyco_trans_1_4"/>
    <property type="match status" value="1"/>
</dbReference>
<dbReference type="SUPFAM" id="SSF53756">
    <property type="entry name" value="UDP-Glycosyltransferase/glycogen phosphorylase"/>
    <property type="match status" value="1"/>
</dbReference>
<dbReference type="AlphaFoldDB" id="A0A7M4DJJ9"/>
<evidence type="ECO:0000256" key="3">
    <source>
        <dbReference type="ARBA" id="ARBA00022679"/>
    </source>
</evidence>
<name>A0A7M4DJJ9_9MICO</name>
<dbReference type="EMBL" id="CACRYJ010000032">
    <property type="protein sequence ID" value="VZO37219.1"/>
    <property type="molecule type" value="Genomic_DNA"/>
</dbReference>
<evidence type="ECO:0000256" key="2">
    <source>
        <dbReference type="ARBA" id="ARBA00022676"/>
    </source>
</evidence>
<reference evidence="5 6" key="1">
    <citation type="submission" date="2019-11" db="EMBL/GenBank/DDBJ databases">
        <authorList>
            <person name="Criscuolo A."/>
        </authorList>
    </citation>
    <scope>NUCLEOTIDE SEQUENCE [LARGE SCALE GENOMIC DNA]</scope>
    <source>
        <strain evidence="5">CIP111667</strain>
    </source>
</reference>
<accession>A0A7M4DJJ9</accession>
<keyword evidence="2" id="KW-0328">Glycosyltransferase</keyword>
<proteinExistence type="predicted"/>
<protein>
    <recommendedName>
        <fullName evidence="1">D-inositol 3-phosphate glycosyltransferase</fullName>
    </recommendedName>
</protein>
<dbReference type="InterPro" id="IPR028098">
    <property type="entry name" value="Glyco_trans_4-like_N"/>
</dbReference>
<evidence type="ECO:0000313" key="5">
    <source>
        <dbReference type="EMBL" id="VZO37219.1"/>
    </source>
</evidence>
<dbReference type="PANTHER" id="PTHR45947:SF3">
    <property type="entry name" value="SULFOQUINOVOSYL TRANSFERASE SQD2"/>
    <property type="match status" value="1"/>
</dbReference>
<keyword evidence="3 5" id="KW-0808">Transferase</keyword>
<comment type="caution">
    <text evidence="5">The sequence shown here is derived from an EMBL/GenBank/DDBJ whole genome shotgun (WGS) entry which is preliminary data.</text>
</comment>
<keyword evidence="6" id="KW-1185">Reference proteome</keyword>
<feature type="domain" description="Glycosyltransferase subfamily 4-like N-terminal" evidence="4">
    <location>
        <begin position="16"/>
        <end position="197"/>
    </location>
</feature>
<sequence length="405" mass="43930">MKIALVNQYVVPPGAGGGSRHLDLAREWAAAGDSVEIVSGSFNHFAQETRQRHRRTVSVHDGVRIHPLWTPGYRGNGARRVVDMVWFGARSALRRRSLSDVDIVIGSSPHPLAACAAAIVARRLEVPFVYEVRDLWPETLIDLGSMQRDGVAARSLFAIEAWLVRTAAVTVGVPPLMRSYLDSRDLQPRRYVHIPNGAVLSDESSNDRPHRASRLIEDLVARGRTVFVYAGSLGRANGVEAALVAAARLESHGADLVVLGDGPERRDLEELVAKLGSTNVHFTGQVPKPAAIACMNAASACIFHLLDAPVFKYGLSPNKLIDYLAAGRPLIYAGPDVENPGTQSGACVIARPGDAESIAEAMRSIISMPTEVREELGSKARDHAIREHSISNLAVRYRDVLNECV</sequence>
<dbReference type="GO" id="GO:1901137">
    <property type="term" value="P:carbohydrate derivative biosynthetic process"/>
    <property type="evidence" value="ECO:0007669"/>
    <property type="project" value="UniProtKB-ARBA"/>
</dbReference>
<dbReference type="Gene3D" id="3.40.50.2000">
    <property type="entry name" value="Glycogen Phosphorylase B"/>
    <property type="match status" value="2"/>
</dbReference>
<evidence type="ECO:0000313" key="6">
    <source>
        <dbReference type="Proteomes" id="UP000419743"/>
    </source>
</evidence>
<dbReference type="Proteomes" id="UP000419743">
    <property type="component" value="Unassembled WGS sequence"/>
</dbReference>